<dbReference type="RefSeq" id="WP_207857291.1">
    <property type="nucleotide sequence ID" value="NZ_UPPP01000065.1"/>
</dbReference>
<sequence>MVDDKDLRQANYWGNQCTLGEQTGPQTIVVRQIIGEQQQQKVMDIHVVVPRQKPAIEQIIDVFVKDVEVNSVDILNDRVIVRGDFEIKAIYVACVPDQAVHAVEVRNVKWSQDVTIPGARRGMDADASVVVDFVDYDVHRLSRAYKYKNYVPDEEDDDEVECCETAAPTAPAAEECGPAPATETAAAAEEVVVQIQECNREFDVSIVLTVTAKVMADREVMLSPAVPPAPPMPPVAPKG</sequence>
<dbReference type="EMBL" id="UPPP01000065">
    <property type="protein sequence ID" value="VBB06569.1"/>
    <property type="molecule type" value="Genomic_DNA"/>
</dbReference>
<proteinExistence type="predicted"/>
<protein>
    <recommendedName>
        <fullName evidence="1">SipL SPOCS domain-containing protein</fullName>
    </recommendedName>
</protein>
<evidence type="ECO:0000259" key="1">
    <source>
        <dbReference type="Pfam" id="PF12673"/>
    </source>
</evidence>
<keyword evidence="3" id="KW-1185">Reference proteome</keyword>
<gene>
    <name evidence="2" type="ORF">LUCI_1805</name>
</gene>
<name>A0A498R5Y4_9FIRM</name>
<reference evidence="2 3" key="1">
    <citation type="submission" date="2018-06" db="EMBL/GenBank/DDBJ databases">
        <authorList>
            <person name="Strepis N."/>
        </authorList>
    </citation>
    <scope>NUCLEOTIDE SEQUENCE [LARGE SCALE GENOMIC DNA]</scope>
    <source>
        <strain evidence="2">LUCI</strain>
    </source>
</reference>
<feature type="domain" description="SipL SPOCS" evidence="1">
    <location>
        <begin position="56"/>
        <end position="138"/>
    </location>
</feature>
<dbReference type="InterPro" id="IPR024300">
    <property type="entry name" value="SipL_SPOCS_dom"/>
</dbReference>
<evidence type="ECO:0000313" key="3">
    <source>
        <dbReference type="Proteomes" id="UP000277811"/>
    </source>
</evidence>
<dbReference type="AlphaFoldDB" id="A0A498R5Y4"/>
<dbReference type="Proteomes" id="UP000277811">
    <property type="component" value="Unassembled WGS sequence"/>
</dbReference>
<dbReference type="Pfam" id="PF12673">
    <property type="entry name" value="SipL"/>
    <property type="match status" value="1"/>
</dbReference>
<accession>A0A498R5Y4</accession>
<organism evidence="2 3">
    <name type="scientific">Lucifera butyrica</name>
    <dbReference type="NCBI Taxonomy" id="1351585"/>
    <lineage>
        <taxon>Bacteria</taxon>
        <taxon>Bacillati</taxon>
        <taxon>Bacillota</taxon>
        <taxon>Negativicutes</taxon>
        <taxon>Veillonellales</taxon>
        <taxon>Veillonellaceae</taxon>
        <taxon>Lucifera</taxon>
    </lineage>
</organism>
<evidence type="ECO:0000313" key="2">
    <source>
        <dbReference type="EMBL" id="VBB06569.1"/>
    </source>
</evidence>